<reference evidence="2" key="1">
    <citation type="submission" date="2012-11" db="EMBL/GenBank/DDBJ databases">
        <authorList>
            <person name="Lucero-Rivera Y.E."/>
            <person name="Tovar-Ramirez D."/>
        </authorList>
    </citation>
    <scope>NUCLEOTIDE SEQUENCE [LARGE SCALE GENOMIC DNA]</scope>
    <source>
        <strain evidence="2">Araruama</strain>
    </source>
</reference>
<dbReference type="SUPFAM" id="SSF54197">
    <property type="entry name" value="HIT-like"/>
    <property type="match status" value="1"/>
</dbReference>
<dbReference type="InterPro" id="IPR036265">
    <property type="entry name" value="HIT-like_sf"/>
</dbReference>
<dbReference type="AlphaFoldDB" id="A0A1V1P4U2"/>
<proteinExistence type="predicted"/>
<dbReference type="EMBL" id="ATBP01000545">
    <property type="protein sequence ID" value="ETR69840.1"/>
    <property type="molecule type" value="Genomic_DNA"/>
</dbReference>
<dbReference type="Gene3D" id="3.30.428.10">
    <property type="entry name" value="HIT-like"/>
    <property type="match status" value="1"/>
</dbReference>
<name>A0A1V1P4U2_9BACT</name>
<evidence type="ECO:0000313" key="2">
    <source>
        <dbReference type="Proteomes" id="UP000189670"/>
    </source>
</evidence>
<sequence>MTFDTHNQPIGLKYQESNSQPVIYQPVVFETLVNNPHLPDNYKIAMVLRPGVQGKSPVVGEYSSANSHVYEYLRANSYIPWGHYAANMAHDTIRYDIDSLKMDDIKGMRHLYYQRTYVHLAKQLQIPINAHRKTISYDDLESLRILILKELKELSDPLVFNSNLWGWNFGFDYAPNHYRLHASHQQIHQQYAMIPNKIQTNVNNTCINSYACGDLVTDFITDYHQQYGCSFFDTYEKAIQNNRRIDDPDHGPRELIIYSDEYIMIYVPKAQTSQWEIQIMPTSAVGNILEADQSMRDALDRGIYITSKILSALNARLVTHIEYASRFGASSDQRLIIVFLPRMPESPGAFSESQLRWINGHYPEDFAQACRLKLPDILDRSFS</sequence>
<organism evidence="1 2">
    <name type="scientific">Candidatus Magnetoglobus multicellularis str. Araruama</name>
    <dbReference type="NCBI Taxonomy" id="890399"/>
    <lineage>
        <taxon>Bacteria</taxon>
        <taxon>Pseudomonadati</taxon>
        <taxon>Thermodesulfobacteriota</taxon>
        <taxon>Desulfobacteria</taxon>
        <taxon>Desulfobacterales</taxon>
        <taxon>Desulfobacteraceae</taxon>
        <taxon>Candidatus Magnetoglobus</taxon>
    </lineage>
</organism>
<accession>A0A1V1P4U2</accession>
<dbReference type="Proteomes" id="UP000189670">
    <property type="component" value="Unassembled WGS sequence"/>
</dbReference>
<protein>
    <submittedName>
        <fullName evidence="1">Uncharacterized protein</fullName>
    </submittedName>
</protein>
<gene>
    <name evidence="1" type="ORF">OMM_03659</name>
</gene>
<comment type="caution">
    <text evidence="1">The sequence shown here is derived from an EMBL/GenBank/DDBJ whole genome shotgun (WGS) entry which is preliminary data.</text>
</comment>
<evidence type="ECO:0000313" key="1">
    <source>
        <dbReference type="EMBL" id="ETR69840.1"/>
    </source>
</evidence>